<organism evidence="4 5">
    <name type="scientific">Paenibacillus curdlanolyticus YK9</name>
    <dbReference type="NCBI Taxonomy" id="717606"/>
    <lineage>
        <taxon>Bacteria</taxon>
        <taxon>Bacillati</taxon>
        <taxon>Bacillota</taxon>
        <taxon>Bacilli</taxon>
        <taxon>Bacillales</taxon>
        <taxon>Paenibacillaceae</taxon>
        <taxon>Paenibacillus</taxon>
    </lineage>
</organism>
<dbReference type="GO" id="GO:0046872">
    <property type="term" value="F:metal ion binding"/>
    <property type="evidence" value="ECO:0007669"/>
    <property type="project" value="UniProtKB-KW"/>
</dbReference>
<dbReference type="PANTHER" id="PTHR33542:SF3">
    <property type="entry name" value="SIROHYDROCHLORIN FERROCHELATASE, CHLOROPLASTIC"/>
    <property type="match status" value="1"/>
</dbReference>
<feature type="compositionally biased region" description="Basic and acidic residues" evidence="3">
    <location>
        <begin position="280"/>
        <end position="324"/>
    </location>
</feature>
<dbReference type="SUPFAM" id="SSF53800">
    <property type="entry name" value="Chelatase"/>
    <property type="match status" value="1"/>
</dbReference>
<dbReference type="STRING" id="717606.PaecuDRAFT_0923"/>
<evidence type="ECO:0000313" key="4">
    <source>
        <dbReference type="EMBL" id="EFM12243.1"/>
    </source>
</evidence>
<dbReference type="AlphaFoldDB" id="E0I5K1"/>
<evidence type="ECO:0000256" key="3">
    <source>
        <dbReference type="SAM" id="MobiDB-lite"/>
    </source>
</evidence>
<evidence type="ECO:0000256" key="1">
    <source>
        <dbReference type="ARBA" id="ARBA00022723"/>
    </source>
</evidence>
<dbReference type="CDD" id="cd03414">
    <property type="entry name" value="CbiX_SirB_C"/>
    <property type="match status" value="1"/>
</dbReference>
<evidence type="ECO:0000313" key="5">
    <source>
        <dbReference type="Proteomes" id="UP000005387"/>
    </source>
</evidence>
<dbReference type="PANTHER" id="PTHR33542">
    <property type="entry name" value="SIROHYDROCHLORIN FERROCHELATASE, CHLOROPLASTIC"/>
    <property type="match status" value="1"/>
</dbReference>
<reference evidence="4 5" key="1">
    <citation type="submission" date="2010-07" db="EMBL/GenBank/DDBJ databases">
        <title>The draft genome of Paenibacillus curdlanolyticus YK9.</title>
        <authorList>
            <consortium name="US DOE Joint Genome Institute (JGI-PGF)"/>
            <person name="Lucas S."/>
            <person name="Copeland A."/>
            <person name="Lapidus A."/>
            <person name="Cheng J.-F."/>
            <person name="Bruce D."/>
            <person name="Goodwin L."/>
            <person name="Pitluck S."/>
            <person name="Land M.L."/>
            <person name="Hauser L."/>
            <person name="Chang Y.-J."/>
            <person name="Jeffries C."/>
            <person name="Anderson I.J."/>
            <person name="Johnson E."/>
            <person name="Loganathan U."/>
            <person name="Mulhopadhyay B."/>
            <person name="Kyrpides N."/>
            <person name="Woyke T.J."/>
        </authorList>
    </citation>
    <scope>NUCLEOTIDE SEQUENCE [LARGE SCALE GENOMIC DNA]</scope>
    <source>
        <strain evidence="4 5">YK9</strain>
    </source>
</reference>
<gene>
    <name evidence="4" type="ORF">PaecuDRAFT_0923</name>
</gene>
<proteinExistence type="predicted"/>
<keyword evidence="5" id="KW-1185">Reference proteome</keyword>
<sequence>METILLVGHGSRDPEGNEELLRFADLVRAQAPGFLIETCFLEFAKPSIDQGIAKCVAQGASRVVLVPIILFAAGHAKIHIPDAIDHAKKRYPHVQFAYGRPIGVHQKVINILKSRLAESGYPTEKYGGERDQDTAVLLLGRGSSDVDANSDFYKMARLFWEQVPVKWTESCFIGVTEPSFEEGLERCLQLGAKTVYVLPYFLFTGILIKRIEQMVAEFAEQHPDRNIVLADYFGFHPELAELLLDRVAEAFEGRAAMNCDLCKYRMEAAAHMEHHHHHDHDHDHEHAHDHDDHHHDHDHSHDHHHDHEHSHEHGHSHEHKEEPQ</sequence>
<evidence type="ECO:0000256" key="2">
    <source>
        <dbReference type="ARBA" id="ARBA00023239"/>
    </source>
</evidence>
<dbReference type="OrthoDB" id="9797895at2"/>
<dbReference type="InterPro" id="IPR002762">
    <property type="entry name" value="CbiX-like"/>
</dbReference>
<feature type="region of interest" description="Disordered" evidence="3">
    <location>
        <begin position="273"/>
        <end position="324"/>
    </location>
</feature>
<accession>E0I5K1</accession>
<protein>
    <submittedName>
        <fullName evidence="4">Cobalamin (Vitamin B12) biosynthesis CbiX protein</fullName>
    </submittedName>
</protein>
<dbReference type="Pfam" id="PF01903">
    <property type="entry name" value="CbiX"/>
    <property type="match status" value="2"/>
</dbReference>
<dbReference type="eggNOG" id="COG2138">
    <property type="taxonomic scope" value="Bacteria"/>
</dbReference>
<keyword evidence="1" id="KW-0479">Metal-binding</keyword>
<dbReference type="CDD" id="cd03416">
    <property type="entry name" value="CbiX_SirB_N"/>
    <property type="match status" value="1"/>
</dbReference>
<dbReference type="Proteomes" id="UP000005387">
    <property type="component" value="Unassembled WGS sequence"/>
</dbReference>
<dbReference type="InterPro" id="IPR050963">
    <property type="entry name" value="Sirohydro_Cobaltochel/CbiX"/>
</dbReference>
<dbReference type="RefSeq" id="WP_006036938.1">
    <property type="nucleotide sequence ID" value="NZ_AEDD01000002.1"/>
</dbReference>
<dbReference type="EMBL" id="AEDD01000002">
    <property type="protein sequence ID" value="EFM12243.1"/>
    <property type="molecule type" value="Genomic_DNA"/>
</dbReference>
<dbReference type="Gene3D" id="3.40.50.1400">
    <property type="match status" value="2"/>
</dbReference>
<name>E0I5K1_9BACL</name>
<keyword evidence="2" id="KW-0456">Lyase</keyword>
<dbReference type="GO" id="GO:0016829">
    <property type="term" value="F:lyase activity"/>
    <property type="evidence" value="ECO:0007669"/>
    <property type="project" value="UniProtKB-KW"/>
</dbReference>